<dbReference type="CDD" id="cd09996">
    <property type="entry name" value="HDAC_classII_1"/>
    <property type="match status" value="1"/>
</dbReference>
<evidence type="ECO:0000256" key="1">
    <source>
        <dbReference type="ARBA" id="ARBA00048287"/>
    </source>
</evidence>
<sequence length="373" mass="39807">MTTGLIWDERLMWHDAGNHFGPRSTWIEPAAHPESMESKRRIKNLLDASGLTSQLAQITPRMATRDEILRVHTPEHVSHVERISLAGGGNVARKATTHIGEGGYETARLAAGAAITAVKAVVEGSVQNAYALLRPPGHHAEADEAMGFCVFNNCAVAAAHALDEMGLSRIAIIDIDAHPGNGAQSIFWRDPRVLAISLHQANGFPLRAGESSEQGEDAGLGYTLNIPLPAGSSEAAYLATLKRVVAPALEHYQPELIIVACGLDAGFMDPTARMMLSGESYRAITASLMAEADRHCDGKIVFVHEGGYHVQTVPFYALAVFETLSGIRTDVSDPFLPAIAAACAAPLQDHQDMAITRAEMALAAAPPVKGFEV</sequence>
<dbReference type="SUPFAM" id="SSF52768">
    <property type="entry name" value="Arginase/deacetylase"/>
    <property type="match status" value="1"/>
</dbReference>
<proteinExistence type="predicted"/>
<dbReference type="GO" id="GO:0040029">
    <property type="term" value="P:epigenetic regulation of gene expression"/>
    <property type="evidence" value="ECO:0007669"/>
    <property type="project" value="TreeGrafter"/>
</dbReference>
<dbReference type="Pfam" id="PF00850">
    <property type="entry name" value="Hist_deacetyl"/>
    <property type="match status" value="1"/>
</dbReference>
<dbReference type="InterPro" id="IPR023696">
    <property type="entry name" value="Ureohydrolase_dom_sf"/>
</dbReference>
<dbReference type="GO" id="GO:0005737">
    <property type="term" value="C:cytoplasm"/>
    <property type="evidence" value="ECO:0007669"/>
    <property type="project" value="TreeGrafter"/>
</dbReference>
<feature type="domain" description="Histone deacetylase" evidence="2">
    <location>
        <begin position="32"/>
        <end position="323"/>
    </location>
</feature>
<dbReference type="EMBL" id="OB687931">
    <property type="protein sequence ID" value="CAD7237422.1"/>
    <property type="molecule type" value="Genomic_DNA"/>
</dbReference>
<reference evidence="3" key="1">
    <citation type="submission" date="2020-11" db="EMBL/GenBank/DDBJ databases">
        <authorList>
            <person name="Tran Van P."/>
        </authorList>
    </citation>
    <scope>NUCLEOTIDE SEQUENCE</scope>
</reference>
<dbReference type="OrthoDB" id="424012at2759"/>
<dbReference type="Gene3D" id="3.40.800.20">
    <property type="entry name" value="Histone deacetylase domain"/>
    <property type="match status" value="1"/>
</dbReference>
<dbReference type="InterPro" id="IPR023801">
    <property type="entry name" value="His_deacetylse_dom"/>
</dbReference>
<dbReference type="AlphaFoldDB" id="A0A7R8ZZD9"/>
<accession>A0A7R8ZZD9</accession>
<dbReference type="GO" id="GO:0141221">
    <property type="term" value="F:histone deacetylase activity, hydrolytic mechanism"/>
    <property type="evidence" value="ECO:0007669"/>
    <property type="project" value="UniProtKB-EC"/>
</dbReference>
<evidence type="ECO:0000313" key="3">
    <source>
        <dbReference type="EMBL" id="CAD7237422.1"/>
    </source>
</evidence>
<dbReference type="PRINTS" id="PR01270">
    <property type="entry name" value="HDASUPER"/>
</dbReference>
<dbReference type="InterPro" id="IPR037138">
    <property type="entry name" value="His_deacetylse_dom_sf"/>
</dbReference>
<gene>
    <name evidence="3" type="ORF">CTOB1V02_LOCUS15237</name>
</gene>
<evidence type="ECO:0000259" key="2">
    <source>
        <dbReference type="Pfam" id="PF00850"/>
    </source>
</evidence>
<organism evidence="3">
    <name type="scientific">Cyprideis torosa</name>
    <dbReference type="NCBI Taxonomy" id="163714"/>
    <lineage>
        <taxon>Eukaryota</taxon>
        <taxon>Metazoa</taxon>
        <taxon>Ecdysozoa</taxon>
        <taxon>Arthropoda</taxon>
        <taxon>Crustacea</taxon>
        <taxon>Oligostraca</taxon>
        <taxon>Ostracoda</taxon>
        <taxon>Podocopa</taxon>
        <taxon>Podocopida</taxon>
        <taxon>Cytherocopina</taxon>
        <taxon>Cytheroidea</taxon>
        <taxon>Cytherideidae</taxon>
        <taxon>Cyprideis</taxon>
    </lineage>
</organism>
<comment type="catalytic activity">
    <reaction evidence="1">
        <text>N(6)-acetyl-L-lysyl-[histone] + H2O = L-lysyl-[histone] + acetate</text>
        <dbReference type="Rhea" id="RHEA:58196"/>
        <dbReference type="Rhea" id="RHEA-COMP:9845"/>
        <dbReference type="Rhea" id="RHEA-COMP:11338"/>
        <dbReference type="ChEBI" id="CHEBI:15377"/>
        <dbReference type="ChEBI" id="CHEBI:29969"/>
        <dbReference type="ChEBI" id="CHEBI:30089"/>
        <dbReference type="ChEBI" id="CHEBI:61930"/>
        <dbReference type="EC" id="3.5.1.98"/>
    </reaction>
</comment>
<dbReference type="InterPro" id="IPR000286">
    <property type="entry name" value="HDACs"/>
</dbReference>
<protein>
    <recommendedName>
        <fullName evidence="2">Histone deacetylase domain-containing protein</fullName>
    </recommendedName>
</protein>
<dbReference type="GO" id="GO:0000118">
    <property type="term" value="C:histone deacetylase complex"/>
    <property type="evidence" value="ECO:0007669"/>
    <property type="project" value="TreeGrafter"/>
</dbReference>
<dbReference type="PANTHER" id="PTHR10625:SF31">
    <property type="entry name" value="HISTONE DEACETYLASE DOMAIN-CONTAINING PROTEIN"/>
    <property type="match status" value="1"/>
</dbReference>
<dbReference type="PANTHER" id="PTHR10625">
    <property type="entry name" value="HISTONE DEACETYLASE HDAC1-RELATED"/>
    <property type="match status" value="1"/>
</dbReference>
<name>A0A7R8ZZD9_9CRUS</name>